<protein>
    <recommendedName>
        <fullName evidence="3">XRE family transcriptional regulator</fullName>
    </recommendedName>
</protein>
<reference evidence="1 2" key="1">
    <citation type="submission" date="2022-10" db="EMBL/GenBank/DDBJ databases">
        <title>Sphingomonas sp.</title>
        <authorList>
            <person name="Jin C."/>
        </authorList>
    </citation>
    <scope>NUCLEOTIDE SEQUENCE [LARGE SCALE GENOMIC DNA]</scope>
    <source>
        <strain evidence="1 2">BN140010</strain>
    </source>
</reference>
<name>A0ABT3JB80_9SPHN</name>
<keyword evidence="2" id="KW-1185">Reference proteome</keyword>
<sequence length="64" mass="7404">MLFDEPKKKRIRAPLNEENYRWVRARLAIGENQHDIAAELGWNQGRVSEINTGKRGDSNQLSLL</sequence>
<gene>
    <name evidence="1" type="ORF">OMW55_00620</name>
</gene>
<accession>A0ABT3JB80</accession>
<evidence type="ECO:0000313" key="2">
    <source>
        <dbReference type="Proteomes" id="UP001526246"/>
    </source>
</evidence>
<comment type="caution">
    <text evidence="1">The sequence shown here is derived from an EMBL/GenBank/DDBJ whole genome shotgun (WGS) entry which is preliminary data.</text>
</comment>
<dbReference type="RefSeq" id="WP_264880072.1">
    <property type="nucleotide sequence ID" value="NZ_JAPDOB010000001.1"/>
</dbReference>
<dbReference type="SUPFAM" id="SSF47413">
    <property type="entry name" value="lambda repressor-like DNA-binding domains"/>
    <property type="match status" value="1"/>
</dbReference>
<dbReference type="InterPro" id="IPR010982">
    <property type="entry name" value="Lambda_DNA-bd_dom_sf"/>
</dbReference>
<dbReference type="Proteomes" id="UP001526246">
    <property type="component" value="Unassembled WGS sequence"/>
</dbReference>
<evidence type="ECO:0000313" key="1">
    <source>
        <dbReference type="EMBL" id="MCW3796314.1"/>
    </source>
</evidence>
<proteinExistence type="predicted"/>
<dbReference type="EMBL" id="JAPDOB010000001">
    <property type="protein sequence ID" value="MCW3796314.1"/>
    <property type="molecule type" value="Genomic_DNA"/>
</dbReference>
<organism evidence="1 2">
    <name type="scientific">Sphingomonas arvum</name>
    <dbReference type="NCBI Taxonomy" id="2992113"/>
    <lineage>
        <taxon>Bacteria</taxon>
        <taxon>Pseudomonadati</taxon>
        <taxon>Pseudomonadota</taxon>
        <taxon>Alphaproteobacteria</taxon>
        <taxon>Sphingomonadales</taxon>
        <taxon>Sphingomonadaceae</taxon>
        <taxon>Sphingomonas</taxon>
    </lineage>
</organism>
<evidence type="ECO:0008006" key="3">
    <source>
        <dbReference type="Google" id="ProtNLM"/>
    </source>
</evidence>